<dbReference type="GO" id="GO:0005886">
    <property type="term" value="C:plasma membrane"/>
    <property type="evidence" value="ECO:0007669"/>
    <property type="project" value="UniProtKB-SubCell"/>
</dbReference>
<evidence type="ECO:0000256" key="4">
    <source>
        <dbReference type="ARBA" id="ARBA00022692"/>
    </source>
</evidence>
<evidence type="ECO:0000256" key="3">
    <source>
        <dbReference type="ARBA" id="ARBA00022475"/>
    </source>
</evidence>
<dbReference type="InterPro" id="IPR045324">
    <property type="entry name" value="Small_multidrug_res"/>
</dbReference>
<dbReference type="PANTHER" id="PTHR30561:SF0">
    <property type="entry name" value="GUANIDINIUM EXPORTER"/>
    <property type="match status" value="1"/>
</dbReference>
<dbReference type="RefSeq" id="WP_088910355.1">
    <property type="nucleotide sequence ID" value="NZ_CP018145.1"/>
</dbReference>
<evidence type="ECO:0000256" key="7">
    <source>
        <dbReference type="RuleBase" id="RU003942"/>
    </source>
</evidence>
<name>A0A220MP79_9BACL</name>
<evidence type="ECO:0000256" key="1">
    <source>
        <dbReference type="ARBA" id="ARBA00004651"/>
    </source>
</evidence>
<comment type="subcellular location">
    <subcellularLocation>
        <location evidence="1 7">Cell membrane</location>
        <topology evidence="1 7">Multi-pass membrane protein</topology>
    </subcellularLocation>
</comment>
<dbReference type="EMBL" id="CP018145">
    <property type="protein sequence ID" value="ASJ56876.1"/>
    <property type="molecule type" value="Genomic_DNA"/>
</dbReference>
<evidence type="ECO:0000256" key="8">
    <source>
        <dbReference type="SAM" id="Phobius"/>
    </source>
</evidence>
<sequence>MAWAMLIIAGFAEIGGVISLKLTEGFTKWKPTVACLIFASISFYLLSTAVQILPVGTAYAVWTGIGSAGSVLVGMLFFKESRDRKRILFITGIVISIVGLKFIA</sequence>
<keyword evidence="3" id="KW-1003">Cell membrane</keyword>
<dbReference type="Gene3D" id="1.10.3730.20">
    <property type="match status" value="1"/>
</dbReference>
<evidence type="ECO:0000256" key="6">
    <source>
        <dbReference type="ARBA" id="ARBA00023136"/>
    </source>
</evidence>
<dbReference type="Pfam" id="PF00893">
    <property type="entry name" value="Multi_Drug_Res"/>
    <property type="match status" value="1"/>
</dbReference>
<feature type="transmembrane region" description="Helical" evidence="8">
    <location>
        <begin position="59"/>
        <end position="78"/>
    </location>
</feature>
<dbReference type="PANTHER" id="PTHR30561">
    <property type="entry name" value="SMR FAMILY PROTON-DEPENDENT DRUG EFFLUX TRANSPORTER SUGE"/>
    <property type="match status" value="1"/>
</dbReference>
<proteinExistence type="inferred from homology"/>
<keyword evidence="2" id="KW-0813">Transport</keyword>
<dbReference type="InterPro" id="IPR000390">
    <property type="entry name" value="Small_drug/metabolite_transptr"/>
</dbReference>
<feature type="transmembrane region" description="Helical" evidence="8">
    <location>
        <begin position="35"/>
        <end position="53"/>
    </location>
</feature>
<dbReference type="GO" id="GO:0022857">
    <property type="term" value="F:transmembrane transporter activity"/>
    <property type="evidence" value="ECO:0007669"/>
    <property type="project" value="InterPro"/>
</dbReference>
<reference evidence="9 10" key="1">
    <citation type="submission" date="2016-11" db="EMBL/GenBank/DDBJ databases">
        <authorList>
            <person name="Jaros S."/>
            <person name="Januszkiewicz K."/>
            <person name="Wedrychowicz H."/>
        </authorList>
    </citation>
    <scope>NUCLEOTIDE SEQUENCE [LARGE SCALE GENOMIC DNA]</scope>
    <source>
        <strain evidence="9 10">NF2</strain>
    </source>
</reference>
<dbReference type="AlphaFoldDB" id="A0A220MP79"/>
<gene>
    <name evidence="9" type="ORF">BP422_27155</name>
</gene>
<accession>A0A220MP79</accession>
<protein>
    <submittedName>
        <fullName evidence="9">QacE family quaternary ammonium compound efflux SMR transporter</fullName>
    </submittedName>
</protein>
<dbReference type="Proteomes" id="UP000197781">
    <property type="component" value="Chromosome"/>
</dbReference>
<dbReference type="InterPro" id="IPR037185">
    <property type="entry name" value="EmrE-like"/>
</dbReference>
<dbReference type="FunFam" id="1.10.3730.20:FF:000001">
    <property type="entry name" value="Quaternary ammonium compound resistance transporter SugE"/>
    <property type="match status" value="1"/>
</dbReference>
<evidence type="ECO:0000256" key="5">
    <source>
        <dbReference type="ARBA" id="ARBA00022989"/>
    </source>
</evidence>
<dbReference type="KEGG" id="bfm:BP422_27155"/>
<comment type="similarity">
    <text evidence="7">Belongs to the drug/metabolite transporter (DMT) superfamily. Small multidrug resistance (SMR) (TC 2.A.7.1) family.</text>
</comment>
<keyword evidence="6 8" id="KW-0472">Membrane</keyword>
<dbReference type="SUPFAM" id="SSF103481">
    <property type="entry name" value="Multidrug resistance efflux transporter EmrE"/>
    <property type="match status" value="1"/>
</dbReference>
<keyword evidence="5 8" id="KW-1133">Transmembrane helix</keyword>
<feature type="transmembrane region" description="Helical" evidence="8">
    <location>
        <begin position="6"/>
        <end position="23"/>
    </location>
</feature>
<organism evidence="9 10">
    <name type="scientific">Brevibacillus formosus</name>
    <dbReference type="NCBI Taxonomy" id="54913"/>
    <lineage>
        <taxon>Bacteria</taxon>
        <taxon>Bacillati</taxon>
        <taxon>Bacillota</taxon>
        <taxon>Bacilli</taxon>
        <taxon>Bacillales</taxon>
        <taxon>Paenibacillaceae</taxon>
        <taxon>Brevibacillus</taxon>
    </lineage>
</organism>
<evidence type="ECO:0000256" key="2">
    <source>
        <dbReference type="ARBA" id="ARBA00022448"/>
    </source>
</evidence>
<evidence type="ECO:0000313" key="9">
    <source>
        <dbReference type="EMBL" id="ASJ56876.1"/>
    </source>
</evidence>
<keyword evidence="4 7" id="KW-0812">Transmembrane</keyword>
<evidence type="ECO:0000313" key="10">
    <source>
        <dbReference type="Proteomes" id="UP000197781"/>
    </source>
</evidence>